<reference evidence="2" key="1">
    <citation type="submission" date="2020-10" db="EMBL/GenBank/DDBJ databases">
        <authorList>
            <person name="Gilroy R."/>
        </authorList>
    </citation>
    <scope>NUCLEOTIDE SEQUENCE</scope>
    <source>
        <strain evidence="2">ChiGjej1B1-24693</strain>
    </source>
</reference>
<organism evidence="2 3">
    <name type="scientific">Candidatus Avipropionibacterium avicola</name>
    <dbReference type="NCBI Taxonomy" id="2840701"/>
    <lineage>
        <taxon>Bacteria</taxon>
        <taxon>Bacillati</taxon>
        <taxon>Actinomycetota</taxon>
        <taxon>Actinomycetes</taxon>
        <taxon>Propionibacteriales</taxon>
        <taxon>Propionibacteriaceae</taxon>
        <taxon>Propionibacteriaceae incertae sedis</taxon>
        <taxon>Candidatus Avipropionibacterium</taxon>
    </lineage>
</organism>
<sequence>MATLLLFTPSTSTSSQVLPALSLVDHTVRVLPASASAAAQAPEADLWLLDAQHNLVAAKTLC</sequence>
<evidence type="ECO:0000313" key="2">
    <source>
        <dbReference type="EMBL" id="HIT74957.1"/>
    </source>
</evidence>
<dbReference type="InterPro" id="IPR049170">
    <property type="entry name" value="GlnR_N"/>
</dbReference>
<proteinExistence type="predicted"/>
<evidence type="ECO:0000259" key="1">
    <source>
        <dbReference type="Pfam" id="PF21695"/>
    </source>
</evidence>
<dbReference type="EMBL" id="DVLP01000155">
    <property type="protein sequence ID" value="HIT74957.1"/>
    <property type="molecule type" value="Genomic_DNA"/>
</dbReference>
<name>A0A9D1KMN6_9ACTN</name>
<dbReference type="AlphaFoldDB" id="A0A9D1KMN6"/>
<dbReference type="Pfam" id="PF21695">
    <property type="entry name" value="GlnR_1st"/>
    <property type="match status" value="1"/>
</dbReference>
<comment type="caution">
    <text evidence="2">The sequence shown here is derived from an EMBL/GenBank/DDBJ whole genome shotgun (WGS) entry which is preliminary data.</text>
</comment>
<dbReference type="Gene3D" id="3.40.50.2300">
    <property type="match status" value="1"/>
</dbReference>
<protein>
    <submittedName>
        <fullName evidence="2">DNA-binding response regulator</fullName>
    </submittedName>
</protein>
<evidence type="ECO:0000313" key="3">
    <source>
        <dbReference type="Proteomes" id="UP000886842"/>
    </source>
</evidence>
<reference evidence="2" key="2">
    <citation type="journal article" date="2021" name="PeerJ">
        <title>Extensive microbial diversity within the chicken gut microbiome revealed by metagenomics and culture.</title>
        <authorList>
            <person name="Gilroy R."/>
            <person name="Ravi A."/>
            <person name="Getino M."/>
            <person name="Pursley I."/>
            <person name="Horton D.L."/>
            <person name="Alikhan N.F."/>
            <person name="Baker D."/>
            <person name="Gharbi K."/>
            <person name="Hall N."/>
            <person name="Watson M."/>
            <person name="Adriaenssens E.M."/>
            <person name="Foster-Nyarko E."/>
            <person name="Jarju S."/>
            <person name="Secka A."/>
            <person name="Antonio M."/>
            <person name="Oren A."/>
            <person name="Chaudhuri R.R."/>
            <person name="La Ragione R."/>
            <person name="Hildebrand F."/>
            <person name="Pallen M.J."/>
        </authorList>
    </citation>
    <scope>NUCLEOTIDE SEQUENCE</scope>
    <source>
        <strain evidence="2">ChiGjej1B1-24693</strain>
    </source>
</reference>
<dbReference type="Proteomes" id="UP000886842">
    <property type="component" value="Unassembled WGS sequence"/>
</dbReference>
<gene>
    <name evidence="2" type="ORF">IAA98_05170</name>
</gene>
<accession>A0A9D1KMN6</accession>
<feature type="domain" description="Transcription regulator GlnR N-terminal" evidence="1">
    <location>
        <begin position="3"/>
        <end position="62"/>
    </location>
</feature>
<dbReference type="GO" id="GO:0003677">
    <property type="term" value="F:DNA binding"/>
    <property type="evidence" value="ECO:0007669"/>
    <property type="project" value="UniProtKB-KW"/>
</dbReference>
<feature type="non-terminal residue" evidence="2">
    <location>
        <position position="62"/>
    </location>
</feature>
<keyword evidence="2" id="KW-0238">DNA-binding</keyword>